<dbReference type="Gene3D" id="3.40.395.10">
    <property type="entry name" value="Adenoviral Proteinase, Chain A"/>
    <property type="match status" value="1"/>
</dbReference>
<evidence type="ECO:0000313" key="2">
    <source>
        <dbReference type="Proteomes" id="UP000663879"/>
    </source>
</evidence>
<dbReference type="AlphaFoldDB" id="A0A814GIC1"/>
<accession>A0A814GIC1</accession>
<protein>
    <recommendedName>
        <fullName evidence="3">Ubiquitin-like protease family profile domain-containing protein</fullName>
    </recommendedName>
</protein>
<dbReference type="Proteomes" id="UP000663879">
    <property type="component" value="Unassembled WGS sequence"/>
</dbReference>
<feature type="non-terminal residue" evidence="1">
    <location>
        <position position="1"/>
    </location>
</feature>
<reference evidence="1" key="1">
    <citation type="submission" date="2021-02" db="EMBL/GenBank/DDBJ databases">
        <authorList>
            <person name="Nowell W R."/>
        </authorList>
    </citation>
    <scope>NUCLEOTIDE SEQUENCE</scope>
    <source>
        <strain evidence="1">Ploen Becks lab</strain>
    </source>
</reference>
<keyword evidence="2" id="KW-1185">Reference proteome</keyword>
<dbReference type="EMBL" id="CAJNOC010003761">
    <property type="protein sequence ID" value="CAF0996719.1"/>
    <property type="molecule type" value="Genomic_DNA"/>
</dbReference>
<dbReference type="SUPFAM" id="SSF54001">
    <property type="entry name" value="Cysteine proteinases"/>
    <property type="match status" value="1"/>
</dbReference>
<dbReference type="OrthoDB" id="1939479at2759"/>
<dbReference type="InterPro" id="IPR038765">
    <property type="entry name" value="Papain-like_cys_pep_sf"/>
</dbReference>
<organism evidence="1 2">
    <name type="scientific">Brachionus calyciflorus</name>
    <dbReference type="NCBI Taxonomy" id="104777"/>
    <lineage>
        <taxon>Eukaryota</taxon>
        <taxon>Metazoa</taxon>
        <taxon>Spiralia</taxon>
        <taxon>Gnathifera</taxon>
        <taxon>Rotifera</taxon>
        <taxon>Eurotatoria</taxon>
        <taxon>Monogononta</taxon>
        <taxon>Pseudotrocha</taxon>
        <taxon>Ploima</taxon>
        <taxon>Brachionidae</taxon>
        <taxon>Brachionus</taxon>
    </lineage>
</organism>
<sequence>FTFIDPLGENEADQQSFFKTWCNYAKTRSDLVNIHWRMMNLQHTRQKDNFNCGVYVCVFGKMLLSGSTNLYINSLPESLKKIRSQISQTILDNSGN</sequence>
<gene>
    <name evidence="1" type="ORF">OXX778_LOCUS16195</name>
</gene>
<proteinExistence type="predicted"/>
<name>A0A814GIC1_9BILA</name>
<evidence type="ECO:0000313" key="1">
    <source>
        <dbReference type="EMBL" id="CAF0996719.1"/>
    </source>
</evidence>
<evidence type="ECO:0008006" key="3">
    <source>
        <dbReference type="Google" id="ProtNLM"/>
    </source>
</evidence>
<comment type="caution">
    <text evidence="1">The sequence shown here is derived from an EMBL/GenBank/DDBJ whole genome shotgun (WGS) entry which is preliminary data.</text>
</comment>